<protein>
    <submittedName>
        <fullName evidence="3">BQ5605_C002g01291 protein</fullName>
    </submittedName>
</protein>
<feature type="region of interest" description="Disordered" evidence="1">
    <location>
        <begin position="1"/>
        <end position="34"/>
    </location>
</feature>
<keyword evidence="2" id="KW-0812">Transmembrane</keyword>
<dbReference type="EMBL" id="FQNC01000041">
    <property type="protein sequence ID" value="SGY31963.1"/>
    <property type="molecule type" value="Genomic_DNA"/>
</dbReference>
<gene>
    <name evidence="3" type="primary">BQ5605_C002g01291</name>
    <name evidence="3" type="ORF">BQ5605_C002G01291</name>
</gene>
<dbReference type="AlphaFoldDB" id="A0A2X0M290"/>
<evidence type="ECO:0000256" key="1">
    <source>
        <dbReference type="SAM" id="MobiDB-lite"/>
    </source>
</evidence>
<proteinExistence type="predicted"/>
<keyword evidence="2" id="KW-0472">Membrane</keyword>
<feature type="region of interest" description="Disordered" evidence="1">
    <location>
        <begin position="77"/>
        <end position="96"/>
    </location>
</feature>
<feature type="transmembrane region" description="Helical" evidence="2">
    <location>
        <begin position="178"/>
        <end position="197"/>
    </location>
</feature>
<keyword evidence="4" id="KW-1185">Reference proteome</keyword>
<evidence type="ECO:0000313" key="4">
    <source>
        <dbReference type="Proteomes" id="UP000249464"/>
    </source>
</evidence>
<dbReference type="Proteomes" id="UP000249464">
    <property type="component" value="Unassembled WGS sequence"/>
</dbReference>
<name>A0A2X0M290_9BASI</name>
<accession>A0A2X0M290</accession>
<organism evidence="3 4">
    <name type="scientific">Microbotryum silenes-dioicae</name>
    <dbReference type="NCBI Taxonomy" id="796604"/>
    <lineage>
        <taxon>Eukaryota</taxon>
        <taxon>Fungi</taxon>
        <taxon>Dikarya</taxon>
        <taxon>Basidiomycota</taxon>
        <taxon>Pucciniomycotina</taxon>
        <taxon>Microbotryomycetes</taxon>
        <taxon>Microbotryales</taxon>
        <taxon>Microbotryaceae</taxon>
        <taxon>Microbotryum</taxon>
    </lineage>
</organism>
<keyword evidence="2" id="KW-1133">Transmembrane helix</keyword>
<sequence length="215" mass="24105">MADATGSHNIHGILTRRRTKRRPNPPSSPSIPSLDYLWRCTRDTGEQQMEGCVELRLWCTDDAKLFQRTTAGDLRDLTSFAGSPGDTIDETDDNTNEGVDFDMRDHSSDDLSHHSIDATDNGAFRLEEWDFNAEDDGIDDETWCRDPWGEFDGMLMGVDMYRTWFAGVHLILCLRGSIMATVLMASSPVLVSGLRLLSRKQQAIARMTGRDAGLM</sequence>
<reference evidence="3 4" key="1">
    <citation type="submission" date="2016-11" db="EMBL/GenBank/DDBJ databases">
        <authorList>
            <person name="Jaros S."/>
            <person name="Januszkiewicz K."/>
            <person name="Wedrychowicz H."/>
        </authorList>
    </citation>
    <scope>NUCLEOTIDE SEQUENCE [LARGE SCALE GENOMIC DNA]</scope>
</reference>
<evidence type="ECO:0000313" key="3">
    <source>
        <dbReference type="EMBL" id="SGY31963.1"/>
    </source>
</evidence>
<feature type="compositionally biased region" description="Basic residues" evidence="1">
    <location>
        <begin position="14"/>
        <end position="23"/>
    </location>
</feature>
<evidence type="ECO:0000256" key="2">
    <source>
        <dbReference type="SAM" id="Phobius"/>
    </source>
</evidence>